<accession>R6WGQ5</accession>
<dbReference type="EMBL" id="CBGL010000029">
    <property type="protein sequence ID" value="CDD10323.1"/>
    <property type="molecule type" value="Genomic_DNA"/>
</dbReference>
<sequence>MNNWMAWVGVKFGTLTVEKYLGYQDRGSAYFLVRCDCGKTKKVTIWEFKKGKEKSCGLLRCKAKVKGLTGTPKPPETITQQDETASALEARLKPKYYCRAVTPDCVISTLLHICCCECDRPCKRCENTPQKCGARERKKCNS</sequence>
<dbReference type="RefSeq" id="WP_021720979.1">
    <property type="nucleotide sequence ID" value="NZ_FR892819.1"/>
</dbReference>
<organism evidence="1 2">
    <name type="scientific">Phascolarctobacterium succinatutens CAG:287</name>
    <dbReference type="NCBI Taxonomy" id="1263101"/>
    <lineage>
        <taxon>Bacteria</taxon>
        <taxon>Bacillati</taxon>
        <taxon>Bacillota</taxon>
        <taxon>Negativicutes</taxon>
        <taxon>Acidaminococcales</taxon>
        <taxon>Acidaminococcaceae</taxon>
        <taxon>Phascolarctobacterium</taxon>
    </lineage>
</organism>
<evidence type="ECO:0000313" key="1">
    <source>
        <dbReference type="EMBL" id="CDD10323.1"/>
    </source>
</evidence>
<dbReference type="HOGENOM" id="CLU_1814010_0_0_9"/>
<gene>
    <name evidence="1" type="ORF">BN587_01947</name>
</gene>
<evidence type="ECO:0000313" key="2">
    <source>
        <dbReference type="Proteomes" id="UP000014937"/>
    </source>
</evidence>
<name>R6WGQ5_9FIRM</name>
<proteinExistence type="predicted"/>
<protein>
    <submittedName>
        <fullName evidence="1">Uncharacterized protein</fullName>
    </submittedName>
</protein>
<reference evidence="1" key="1">
    <citation type="submission" date="2012-11" db="EMBL/GenBank/DDBJ databases">
        <title>Dependencies among metagenomic species, viruses, plasmids and units of genetic variation.</title>
        <authorList>
            <person name="Nielsen H.B."/>
            <person name="Almeida M."/>
            <person name="Juncker A.S."/>
            <person name="Rasmussen S."/>
            <person name="Li J."/>
            <person name="Sunagawa S."/>
            <person name="Plichta D."/>
            <person name="Gautier L."/>
            <person name="Le Chatelier E."/>
            <person name="Peletier E."/>
            <person name="Bonde I."/>
            <person name="Nielsen T."/>
            <person name="Manichanh C."/>
            <person name="Arumugam M."/>
            <person name="Batto J."/>
            <person name="Santos M.B.Q.D."/>
            <person name="Blom N."/>
            <person name="Borruel N."/>
            <person name="Burgdorf K.S."/>
            <person name="Boumezbeur F."/>
            <person name="Casellas F."/>
            <person name="Dore J."/>
            <person name="Guarner F."/>
            <person name="Hansen T."/>
            <person name="Hildebrand F."/>
            <person name="Kaas R.S."/>
            <person name="Kennedy S."/>
            <person name="Kristiansen K."/>
            <person name="Kultima J.R."/>
            <person name="Leonard P."/>
            <person name="Levenez F."/>
            <person name="Lund O."/>
            <person name="Moumen B."/>
            <person name="Le Paslier D."/>
            <person name="Pons N."/>
            <person name="Pedersen O."/>
            <person name="Prifti E."/>
            <person name="Qin J."/>
            <person name="Raes J."/>
            <person name="Tap J."/>
            <person name="Tims S."/>
            <person name="Ussery D.W."/>
            <person name="Yamada T."/>
            <person name="MetaHit consortium"/>
            <person name="Renault P."/>
            <person name="Sicheritz-Ponten T."/>
            <person name="Bork P."/>
            <person name="Wang J."/>
            <person name="Brunak S."/>
            <person name="Ehrlich S.D."/>
        </authorList>
    </citation>
    <scope>NUCLEOTIDE SEQUENCE [LARGE SCALE GENOMIC DNA]</scope>
</reference>
<comment type="caution">
    <text evidence="1">The sequence shown here is derived from an EMBL/GenBank/DDBJ whole genome shotgun (WGS) entry which is preliminary data.</text>
</comment>
<dbReference type="Proteomes" id="UP000014937">
    <property type="component" value="Unassembled WGS sequence"/>
</dbReference>
<dbReference type="AlphaFoldDB" id="R6WGQ5"/>